<evidence type="ECO:0000313" key="2">
    <source>
        <dbReference type="Proteomes" id="UP000183287"/>
    </source>
</evidence>
<reference evidence="2" key="1">
    <citation type="submission" date="2016-10" db="EMBL/GenBank/DDBJ databases">
        <authorList>
            <person name="Varghese N."/>
            <person name="Submissions S."/>
        </authorList>
    </citation>
    <scope>NUCLEOTIDE SEQUENCE [LARGE SCALE GENOMIC DNA]</scope>
    <source>
        <strain evidence="2">Nm44</strain>
    </source>
</reference>
<protein>
    <submittedName>
        <fullName evidence="1">Uncharacterized protein</fullName>
    </submittedName>
</protein>
<evidence type="ECO:0000313" key="1">
    <source>
        <dbReference type="EMBL" id="SFM32116.1"/>
    </source>
</evidence>
<sequence>MIEIITSMIKMEFSFLKWQIKVCAGSPLNFANHIWQISERFNTVNISLTSSEFFVTMMHSEVFIKADINLDE</sequence>
<gene>
    <name evidence="1" type="ORF">SAMN05421863_102340</name>
</gene>
<accession>A0A1I4PWY7</accession>
<name>A0A1I4PWY7_9PROT</name>
<proteinExistence type="predicted"/>
<dbReference type="EMBL" id="FOUB01000023">
    <property type="protein sequence ID" value="SFM32116.1"/>
    <property type="molecule type" value="Genomic_DNA"/>
</dbReference>
<dbReference type="Proteomes" id="UP000183287">
    <property type="component" value="Unassembled WGS sequence"/>
</dbReference>
<keyword evidence="2" id="KW-1185">Reference proteome</keyword>
<organism evidence="1 2">
    <name type="scientific">Nitrosomonas communis</name>
    <dbReference type="NCBI Taxonomy" id="44574"/>
    <lineage>
        <taxon>Bacteria</taxon>
        <taxon>Pseudomonadati</taxon>
        <taxon>Pseudomonadota</taxon>
        <taxon>Betaproteobacteria</taxon>
        <taxon>Nitrosomonadales</taxon>
        <taxon>Nitrosomonadaceae</taxon>
        <taxon>Nitrosomonas</taxon>
    </lineage>
</organism>
<dbReference type="AlphaFoldDB" id="A0A1I4PWY7"/>